<dbReference type="GO" id="GO:0043590">
    <property type="term" value="C:bacterial nucleoid"/>
    <property type="evidence" value="ECO:0007669"/>
    <property type="project" value="TreeGrafter"/>
</dbReference>
<dbReference type="InterPro" id="IPR007358">
    <property type="entry name" value="Nucleoid_associated_NdpA"/>
</dbReference>
<evidence type="ECO:0000313" key="5">
    <source>
        <dbReference type="Proteomes" id="UP000199021"/>
    </source>
</evidence>
<dbReference type="GO" id="GO:0003727">
    <property type="term" value="F:single-stranded RNA binding"/>
    <property type="evidence" value="ECO:0007669"/>
    <property type="project" value="TreeGrafter"/>
</dbReference>
<dbReference type="GO" id="GO:0005737">
    <property type="term" value="C:cytoplasm"/>
    <property type="evidence" value="ECO:0007669"/>
    <property type="project" value="UniProtKB-SubCell"/>
</dbReference>
<dbReference type="OrthoDB" id="980584at2"/>
<evidence type="ECO:0000313" key="4">
    <source>
        <dbReference type="EMBL" id="SEQ17013.1"/>
    </source>
</evidence>
<accession>A0A1H9DVW9</accession>
<keyword evidence="3" id="KW-0963">Cytoplasm</keyword>
<dbReference type="Pfam" id="PF04245">
    <property type="entry name" value="NA37"/>
    <property type="match status" value="1"/>
</dbReference>
<dbReference type="AlphaFoldDB" id="A0A1H9DVW9"/>
<comment type="subcellular location">
    <subcellularLocation>
        <location evidence="1">Cytoplasm</location>
    </subcellularLocation>
</comment>
<evidence type="ECO:0000256" key="3">
    <source>
        <dbReference type="ARBA" id="ARBA00022490"/>
    </source>
</evidence>
<dbReference type="STRING" id="478744.SAMN05444359_106135"/>
<dbReference type="EMBL" id="FOFB01000006">
    <property type="protein sequence ID" value="SEQ17013.1"/>
    <property type="molecule type" value="Genomic_DNA"/>
</dbReference>
<proteinExistence type="inferred from homology"/>
<gene>
    <name evidence="4" type="ORF">SAMN05444359_106135</name>
</gene>
<comment type="similarity">
    <text evidence="2">Belongs to the YejK family.</text>
</comment>
<dbReference type="InParanoid" id="A0A1H9DVW9"/>
<organism evidence="4 5">
    <name type="scientific">Neolewinella agarilytica</name>
    <dbReference type="NCBI Taxonomy" id="478744"/>
    <lineage>
        <taxon>Bacteria</taxon>
        <taxon>Pseudomonadati</taxon>
        <taxon>Bacteroidota</taxon>
        <taxon>Saprospiria</taxon>
        <taxon>Saprospirales</taxon>
        <taxon>Lewinellaceae</taxon>
        <taxon>Neolewinella</taxon>
    </lineage>
</organism>
<keyword evidence="5" id="KW-1185">Reference proteome</keyword>
<dbReference type="PANTHER" id="PTHR38772">
    <property type="match status" value="1"/>
</dbReference>
<name>A0A1H9DVW9_9BACT</name>
<sequence>MDNLIVHNLIVHELKKQPEMAEAELILSKEPLPITEDSIELIARLDQIFERKNDLLQGFLSEPDESLFPAYYQQWLMEGRDRSHFITFSNDTMKVLRQSLQGVIGAKGGYLLYADYTMEEQRMLGIYLIRETPGMLFVNDEESEALKLTTTQYLDVDHMAMAVRLLSGRGRTVQMIRHARTQSSISQYFTDWVGLDRPETSAELTHTFLEMVEELPVPKDKETGYAMNEGEFEKALVKYAAKQPQQTIRVKEFDEFFYGNEKPLQDMLAESDGSLDEGFRVDKRSLRKQFYLRAGFGGLSITCTKDHFRSGQIEVDEATGKITIISDELASLLLDQKGE</sequence>
<protein>
    <submittedName>
        <fullName evidence="4">Nucleoid-associated protein YejK</fullName>
    </submittedName>
</protein>
<evidence type="ECO:0000256" key="2">
    <source>
        <dbReference type="ARBA" id="ARBA00009035"/>
    </source>
</evidence>
<reference evidence="5" key="1">
    <citation type="submission" date="2016-10" db="EMBL/GenBank/DDBJ databases">
        <authorList>
            <person name="Varghese N."/>
            <person name="Submissions S."/>
        </authorList>
    </citation>
    <scope>NUCLEOTIDE SEQUENCE [LARGE SCALE GENOMIC DNA]</scope>
    <source>
        <strain evidence="5">DSM 24740</strain>
    </source>
</reference>
<dbReference type="GO" id="GO:0003690">
    <property type="term" value="F:double-stranded DNA binding"/>
    <property type="evidence" value="ECO:0007669"/>
    <property type="project" value="TreeGrafter"/>
</dbReference>
<evidence type="ECO:0000256" key="1">
    <source>
        <dbReference type="ARBA" id="ARBA00004496"/>
    </source>
</evidence>
<dbReference type="Proteomes" id="UP000199021">
    <property type="component" value="Unassembled WGS sequence"/>
</dbReference>
<dbReference type="PANTHER" id="PTHR38772:SF1">
    <property type="entry name" value="NUCLEOID-ASSOCIATED PROTEIN YEJK"/>
    <property type="match status" value="1"/>
</dbReference>
<dbReference type="RefSeq" id="WP_090166801.1">
    <property type="nucleotide sequence ID" value="NZ_FOFB01000006.1"/>
</dbReference>